<protein>
    <submittedName>
        <fullName evidence="1">Uncharacterized protein</fullName>
    </submittedName>
</protein>
<reference evidence="1 2" key="1">
    <citation type="journal article" date="2018" name="Nat. Ecol. Evol.">
        <title>Pezizomycetes genomes reveal the molecular basis of ectomycorrhizal truffle lifestyle.</title>
        <authorList>
            <person name="Murat C."/>
            <person name="Payen T."/>
            <person name="Noel B."/>
            <person name="Kuo A."/>
            <person name="Morin E."/>
            <person name="Chen J."/>
            <person name="Kohler A."/>
            <person name="Krizsan K."/>
            <person name="Balestrini R."/>
            <person name="Da Silva C."/>
            <person name="Montanini B."/>
            <person name="Hainaut M."/>
            <person name="Levati E."/>
            <person name="Barry K.W."/>
            <person name="Belfiori B."/>
            <person name="Cichocki N."/>
            <person name="Clum A."/>
            <person name="Dockter R.B."/>
            <person name="Fauchery L."/>
            <person name="Guy J."/>
            <person name="Iotti M."/>
            <person name="Le Tacon F."/>
            <person name="Lindquist E.A."/>
            <person name="Lipzen A."/>
            <person name="Malagnac F."/>
            <person name="Mello A."/>
            <person name="Molinier V."/>
            <person name="Miyauchi S."/>
            <person name="Poulain J."/>
            <person name="Riccioni C."/>
            <person name="Rubini A."/>
            <person name="Sitrit Y."/>
            <person name="Splivallo R."/>
            <person name="Traeger S."/>
            <person name="Wang M."/>
            <person name="Zifcakova L."/>
            <person name="Wipf D."/>
            <person name="Zambonelli A."/>
            <person name="Paolocci F."/>
            <person name="Nowrousian M."/>
            <person name="Ottonello S."/>
            <person name="Baldrian P."/>
            <person name="Spatafora J.W."/>
            <person name="Henrissat B."/>
            <person name="Nagy L.G."/>
            <person name="Aury J.M."/>
            <person name="Wincker P."/>
            <person name="Grigoriev I.V."/>
            <person name="Bonfante P."/>
            <person name="Martin F.M."/>
        </authorList>
    </citation>
    <scope>NUCLEOTIDE SEQUENCE [LARGE SCALE GENOMIC DNA]</scope>
    <source>
        <strain evidence="1 2">RN42</strain>
    </source>
</reference>
<sequence length="188" mass="21507">MLVKVVEVGVSFHPVSDSGKGRVVRLSIETIAYRRPFRTLRRRTSHISGKREWGLRTSEDTPAEHRACMKNETMVQSYMDRICVCGLAFDLDPKRSIKIEHTAIYFTSSGAAFTISDYSTKYVTRTKEYNEQPNMLIILTNIQKIHQNYFPRKLGWPDLMGFSNINGVGITGLLTYLISDLEKPLDLK</sequence>
<accession>A0A3N4HDD0</accession>
<name>A0A3N4HDD0_ASCIM</name>
<dbReference type="AlphaFoldDB" id="A0A3N4HDD0"/>
<keyword evidence="2" id="KW-1185">Reference proteome</keyword>
<evidence type="ECO:0000313" key="2">
    <source>
        <dbReference type="Proteomes" id="UP000275078"/>
    </source>
</evidence>
<dbReference type="EMBL" id="ML119867">
    <property type="protein sequence ID" value="RPA72312.1"/>
    <property type="molecule type" value="Genomic_DNA"/>
</dbReference>
<organism evidence="1 2">
    <name type="scientific">Ascobolus immersus RN42</name>
    <dbReference type="NCBI Taxonomy" id="1160509"/>
    <lineage>
        <taxon>Eukaryota</taxon>
        <taxon>Fungi</taxon>
        <taxon>Dikarya</taxon>
        <taxon>Ascomycota</taxon>
        <taxon>Pezizomycotina</taxon>
        <taxon>Pezizomycetes</taxon>
        <taxon>Pezizales</taxon>
        <taxon>Ascobolaceae</taxon>
        <taxon>Ascobolus</taxon>
    </lineage>
</organism>
<dbReference type="Proteomes" id="UP000275078">
    <property type="component" value="Unassembled WGS sequence"/>
</dbReference>
<gene>
    <name evidence="1" type="ORF">BJ508DRAFT_314851</name>
</gene>
<evidence type="ECO:0000313" key="1">
    <source>
        <dbReference type="EMBL" id="RPA72312.1"/>
    </source>
</evidence>
<proteinExistence type="predicted"/>